<proteinExistence type="predicted"/>
<sequence>MIEILERGTRKQCTCENCGAELSYEKNDIKDKPKRTIDFRTLKPVYPPNYIICPQCKHPVEVEVDEND</sequence>
<dbReference type="EMBL" id="BK059120">
    <property type="protein sequence ID" value="DAE32323.1"/>
    <property type="molecule type" value="Genomic_DNA"/>
</dbReference>
<name>A0A8S5RMC6_9VIRU</name>
<protein>
    <submittedName>
        <fullName evidence="1">Acetone carboxylase gamma subunit</fullName>
    </submittedName>
</protein>
<organism evidence="1">
    <name type="scientific">virus sp. ctviY17</name>
    <dbReference type="NCBI Taxonomy" id="2825828"/>
    <lineage>
        <taxon>Viruses</taxon>
    </lineage>
</organism>
<reference evidence="1" key="1">
    <citation type="journal article" date="2021" name="Proc. Natl. Acad. Sci. U.S.A.">
        <title>A Catalog of Tens of Thousands of Viruses from Human Metagenomes Reveals Hidden Associations with Chronic Diseases.</title>
        <authorList>
            <person name="Tisza M.J."/>
            <person name="Buck C.B."/>
        </authorList>
    </citation>
    <scope>NUCLEOTIDE SEQUENCE</scope>
    <source>
        <strain evidence="1">CtviY17</strain>
    </source>
</reference>
<evidence type="ECO:0000313" key="1">
    <source>
        <dbReference type="EMBL" id="DAE32323.1"/>
    </source>
</evidence>
<accession>A0A8S5RMC6</accession>